<comment type="caution">
    <text evidence="1">The sequence shown here is derived from an EMBL/GenBank/DDBJ whole genome shotgun (WGS) entry which is preliminary data.</text>
</comment>
<keyword evidence="2" id="KW-1185">Reference proteome</keyword>
<dbReference type="EMBL" id="BPQB01000012">
    <property type="protein sequence ID" value="GJE89395.1"/>
    <property type="molecule type" value="Genomic_DNA"/>
</dbReference>
<evidence type="ECO:0000313" key="2">
    <source>
        <dbReference type="Proteomes" id="UP000703269"/>
    </source>
</evidence>
<dbReference type="Proteomes" id="UP000703269">
    <property type="component" value="Unassembled WGS sequence"/>
</dbReference>
<organism evidence="1 2">
    <name type="scientific">Phanerochaete sordida</name>
    <dbReference type="NCBI Taxonomy" id="48140"/>
    <lineage>
        <taxon>Eukaryota</taxon>
        <taxon>Fungi</taxon>
        <taxon>Dikarya</taxon>
        <taxon>Basidiomycota</taxon>
        <taxon>Agaricomycotina</taxon>
        <taxon>Agaricomycetes</taxon>
        <taxon>Polyporales</taxon>
        <taxon>Phanerochaetaceae</taxon>
        <taxon>Phanerochaete</taxon>
    </lineage>
</organism>
<sequence length="106" mass="12423">MRGFSFSDFFGTVIPRHTVCVAVEVVGESELSGPWFREVEAIKWAVLEFDEKELNDFQPPHPSMEERTQIIYLAKEEALRRTSYKERYSEAFRAMTERKDTLIVSE</sequence>
<gene>
    <name evidence="1" type="ORF">PsYK624_054950</name>
</gene>
<name>A0A9P3LBN7_9APHY</name>
<reference evidence="1 2" key="1">
    <citation type="submission" date="2021-08" db="EMBL/GenBank/DDBJ databases">
        <title>Draft Genome Sequence of Phanerochaete sordida strain YK-624.</title>
        <authorList>
            <person name="Mori T."/>
            <person name="Dohra H."/>
            <person name="Suzuki T."/>
            <person name="Kawagishi H."/>
            <person name="Hirai H."/>
        </authorList>
    </citation>
    <scope>NUCLEOTIDE SEQUENCE [LARGE SCALE GENOMIC DNA]</scope>
    <source>
        <strain evidence="1 2">YK-624</strain>
    </source>
</reference>
<protein>
    <submittedName>
        <fullName evidence="1">Uncharacterized protein</fullName>
    </submittedName>
</protein>
<evidence type="ECO:0000313" key="1">
    <source>
        <dbReference type="EMBL" id="GJE89395.1"/>
    </source>
</evidence>
<dbReference type="AlphaFoldDB" id="A0A9P3LBN7"/>
<accession>A0A9P3LBN7</accession>
<proteinExistence type="predicted"/>